<proteinExistence type="predicted"/>
<dbReference type="RefSeq" id="WP_265268875.1">
    <property type="nucleotide sequence ID" value="NZ_JANFAV010000006.1"/>
</dbReference>
<dbReference type="EMBL" id="JANFAV010000006">
    <property type="protein sequence ID" value="MCW6535192.1"/>
    <property type="molecule type" value="Genomic_DNA"/>
</dbReference>
<evidence type="ECO:0000313" key="2">
    <source>
        <dbReference type="Proteomes" id="UP001165565"/>
    </source>
</evidence>
<dbReference type="Proteomes" id="UP001165565">
    <property type="component" value="Unassembled WGS sequence"/>
</dbReference>
<reference evidence="1" key="1">
    <citation type="submission" date="2022-06" db="EMBL/GenBank/DDBJ databases">
        <title>Sphingomonas sp. nov. isolated from rhizosphere soil of tomato.</title>
        <authorList>
            <person name="Dong H."/>
            <person name="Gao R."/>
        </authorList>
    </citation>
    <scope>NUCLEOTIDE SEQUENCE</scope>
    <source>
        <strain evidence="1">MMSM24</strain>
    </source>
</reference>
<sequence length="216" mass="19849">MTSTSSPPIAAGISHLGQPLVPASGKVGTAIGVADGVGVALGDAIGAVPSDTAGVGVGVGVGSGATAGAATGADRARGVAVGCGVARTIGRGSTSRRAGGVGVGCAVGTTTGTGVSETVGGNCIVMTGGGIVATGALPGLGVALLCGAACAIACTGACPPKSAAAASANPVVPIFIPRALSARSLTLANDHFSAGTTGSHTALAAAPPRIRVTVAF</sequence>
<dbReference type="AlphaFoldDB" id="A0AA41Z715"/>
<comment type="caution">
    <text evidence="1">The sequence shown here is derived from an EMBL/GenBank/DDBJ whole genome shotgun (WGS) entry which is preliminary data.</text>
</comment>
<evidence type="ECO:0000313" key="1">
    <source>
        <dbReference type="EMBL" id="MCW6535192.1"/>
    </source>
</evidence>
<name>A0AA41Z715_9SPHN</name>
<protein>
    <submittedName>
        <fullName evidence="1">Uncharacterized protein</fullName>
    </submittedName>
</protein>
<keyword evidence="2" id="KW-1185">Reference proteome</keyword>
<accession>A0AA41Z715</accession>
<gene>
    <name evidence="1" type="ORF">NEE01_10380</name>
</gene>
<organism evidence="1 2">
    <name type="scientific">Sphingomonas lycopersici</name>
    <dbReference type="NCBI Taxonomy" id="2951807"/>
    <lineage>
        <taxon>Bacteria</taxon>
        <taxon>Pseudomonadati</taxon>
        <taxon>Pseudomonadota</taxon>
        <taxon>Alphaproteobacteria</taxon>
        <taxon>Sphingomonadales</taxon>
        <taxon>Sphingomonadaceae</taxon>
        <taxon>Sphingomonas</taxon>
    </lineage>
</organism>